<reference evidence="5" key="1">
    <citation type="journal article" date="2019" name="Int. J. Syst. Evol. Microbiol.">
        <title>The Global Catalogue of Microorganisms (GCM) 10K type strain sequencing project: providing services to taxonomists for standard genome sequencing and annotation.</title>
        <authorList>
            <consortium name="The Broad Institute Genomics Platform"/>
            <consortium name="The Broad Institute Genome Sequencing Center for Infectious Disease"/>
            <person name="Wu L."/>
            <person name="Ma J."/>
        </authorList>
    </citation>
    <scope>NUCLEOTIDE SEQUENCE [LARGE SCALE GENOMIC DNA]</scope>
    <source>
        <strain evidence="5">CGMCC 1.7656</strain>
    </source>
</reference>
<dbReference type="CDD" id="cd04301">
    <property type="entry name" value="NAT_SF"/>
    <property type="match status" value="1"/>
</dbReference>
<evidence type="ECO:0000313" key="4">
    <source>
        <dbReference type="EMBL" id="GGP01794.1"/>
    </source>
</evidence>
<feature type="domain" description="N-acetyltransferase" evidence="3">
    <location>
        <begin position="3"/>
        <end position="157"/>
    </location>
</feature>
<protein>
    <submittedName>
        <fullName evidence="4">Phosphinothricin N-acetyltransferase</fullName>
    </submittedName>
</protein>
<evidence type="ECO:0000313" key="5">
    <source>
        <dbReference type="Proteomes" id="UP000620064"/>
    </source>
</evidence>
<evidence type="ECO:0000256" key="1">
    <source>
        <dbReference type="ARBA" id="ARBA00022679"/>
    </source>
</evidence>
<gene>
    <name evidence="4" type="ORF">GCM10010992_03600</name>
</gene>
<comment type="caution">
    <text evidence="4">The sequence shown here is derived from an EMBL/GenBank/DDBJ whole genome shotgun (WGS) entry which is preliminary data.</text>
</comment>
<dbReference type="Gene3D" id="3.40.630.30">
    <property type="match status" value="1"/>
</dbReference>
<dbReference type="PROSITE" id="PS51186">
    <property type="entry name" value="GNAT"/>
    <property type="match status" value="1"/>
</dbReference>
<name>A0ABQ2NF46_9FLAO</name>
<dbReference type="Pfam" id="PF00583">
    <property type="entry name" value="Acetyltransf_1"/>
    <property type="match status" value="1"/>
</dbReference>
<organism evidence="4 5">
    <name type="scientific">Cloacibacterium rupense</name>
    <dbReference type="NCBI Taxonomy" id="517423"/>
    <lineage>
        <taxon>Bacteria</taxon>
        <taxon>Pseudomonadati</taxon>
        <taxon>Bacteroidota</taxon>
        <taxon>Flavobacteriia</taxon>
        <taxon>Flavobacteriales</taxon>
        <taxon>Weeksellaceae</taxon>
    </lineage>
</organism>
<accession>A0ABQ2NF46</accession>
<dbReference type="InterPro" id="IPR016181">
    <property type="entry name" value="Acyl_CoA_acyltransferase"/>
</dbReference>
<proteinExistence type="predicted"/>
<dbReference type="InterPro" id="IPR000182">
    <property type="entry name" value="GNAT_dom"/>
</dbReference>
<keyword evidence="1" id="KW-0808">Transferase</keyword>
<dbReference type="Proteomes" id="UP000620064">
    <property type="component" value="Unassembled WGS sequence"/>
</dbReference>
<dbReference type="RefSeq" id="WP_188616365.1">
    <property type="nucleotide sequence ID" value="NZ_BMLV01000001.1"/>
</dbReference>
<keyword evidence="5" id="KW-1185">Reference proteome</keyword>
<evidence type="ECO:0000256" key="2">
    <source>
        <dbReference type="ARBA" id="ARBA00023315"/>
    </source>
</evidence>
<dbReference type="SUPFAM" id="SSF55729">
    <property type="entry name" value="Acyl-CoA N-acyltransferases (Nat)"/>
    <property type="match status" value="1"/>
</dbReference>
<evidence type="ECO:0000259" key="3">
    <source>
        <dbReference type="PROSITE" id="PS51186"/>
    </source>
</evidence>
<dbReference type="PANTHER" id="PTHR43072">
    <property type="entry name" value="N-ACETYLTRANSFERASE"/>
    <property type="match status" value="1"/>
</dbReference>
<dbReference type="EMBL" id="BMLV01000001">
    <property type="protein sequence ID" value="GGP01794.1"/>
    <property type="molecule type" value="Genomic_DNA"/>
</dbReference>
<dbReference type="PANTHER" id="PTHR43072:SF23">
    <property type="entry name" value="UPF0039 PROTEIN C11D3.02C"/>
    <property type="match status" value="1"/>
</dbReference>
<keyword evidence="2" id="KW-0012">Acyltransferase</keyword>
<sequence length="163" mass="18492">MNYELREMLPEDGAQVLQIFEEGIAGGNATFDREVPTWEYWDKNHFSTCRFVAEDDNNNVVAWAALKPVSNRECFSGVAEVSIYITNSAQGKGLGKVLLQKLIIESEKNGFWMLQSGIFPENIASIKVHEALGFRTVGYREKIGQMNGVWRDIILMERRSKSV</sequence>